<proteinExistence type="predicted"/>
<dbReference type="RefSeq" id="WP_359806134.1">
    <property type="nucleotide sequence ID" value="NZ_JBEXZO010000011.1"/>
</dbReference>
<keyword evidence="3" id="KW-1185">Reference proteome</keyword>
<organism evidence="2 3">
    <name type="scientific">Streptomyces lavendulocolor</name>
    <dbReference type="NCBI Taxonomy" id="67316"/>
    <lineage>
        <taxon>Bacteria</taxon>
        <taxon>Bacillati</taxon>
        <taxon>Actinomycetota</taxon>
        <taxon>Actinomycetes</taxon>
        <taxon>Kitasatosporales</taxon>
        <taxon>Streptomycetaceae</taxon>
        <taxon>Streptomyces</taxon>
    </lineage>
</organism>
<dbReference type="Proteomes" id="UP001550378">
    <property type="component" value="Unassembled WGS sequence"/>
</dbReference>
<reference evidence="2 3" key="1">
    <citation type="submission" date="2024-06" db="EMBL/GenBank/DDBJ databases">
        <title>The Natural Products Discovery Center: Release of the First 8490 Sequenced Strains for Exploring Actinobacteria Biosynthetic Diversity.</title>
        <authorList>
            <person name="Kalkreuter E."/>
            <person name="Kautsar S.A."/>
            <person name="Yang D."/>
            <person name="Bader C.D."/>
            <person name="Teijaro C.N."/>
            <person name="Fluegel L."/>
            <person name="Davis C.M."/>
            <person name="Simpson J.R."/>
            <person name="Lauterbach L."/>
            <person name="Steele A.D."/>
            <person name="Gui C."/>
            <person name="Meng S."/>
            <person name="Li G."/>
            <person name="Viehrig K."/>
            <person name="Ye F."/>
            <person name="Su P."/>
            <person name="Kiefer A.F."/>
            <person name="Nichols A."/>
            <person name="Cepeda A.J."/>
            <person name="Yan W."/>
            <person name="Fan B."/>
            <person name="Jiang Y."/>
            <person name="Adhikari A."/>
            <person name="Zheng C.-J."/>
            <person name="Schuster L."/>
            <person name="Cowan T.M."/>
            <person name="Smanski M.J."/>
            <person name="Chevrette M.G."/>
            <person name="De Carvalho L.P.S."/>
            <person name="Shen B."/>
        </authorList>
    </citation>
    <scope>NUCLEOTIDE SEQUENCE [LARGE SCALE GENOMIC DNA]</scope>
    <source>
        <strain evidence="2 3">NPDC006337</strain>
    </source>
</reference>
<gene>
    <name evidence="2" type="ORF">ABZ508_13190</name>
</gene>
<protein>
    <submittedName>
        <fullName evidence="2">Uncharacterized protein</fullName>
    </submittedName>
</protein>
<dbReference type="PROSITE" id="PS51318">
    <property type="entry name" value="TAT"/>
    <property type="match status" value="1"/>
</dbReference>
<evidence type="ECO:0000313" key="3">
    <source>
        <dbReference type="Proteomes" id="UP001550378"/>
    </source>
</evidence>
<feature type="region of interest" description="Disordered" evidence="1">
    <location>
        <begin position="54"/>
        <end position="111"/>
    </location>
</feature>
<dbReference type="InterPro" id="IPR006311">
    <property type="entry name" value="TAT_signal"/>
</dbReference>
<evidence type="ECO:0000313" key="2">
    <source>
        <dbReference type="EMBL" id="MEU0708303.1"/>
    </source>
</evidence>
<sequence>MISDASRRVNMQHVATTGAALAAALLPLAAAVLLARATAGDPLAPVNTLITSAGQRPRVPPSQWRRCGRGALSDWRAQARHDGTRITGRSWRRDGWPRLGHPRATEVGERR</sequence>
<dbReference type="EMBL" id="JBEXZR010000009">
    <property type="protein sequence ID" value="MEU0708303.1"/>
    <property type="molecule type" value="Genomic_DNA"/>
</dbReference>
<accession>A0ABV2W549</accession>
<comment type="caution">
    <text evidence="2">The sequence shown here is derived from an EMBL/GenBank/DDBJ whole genome shotgun (WGS) entry which is preliminary data.</text>
</comment>
<evidence type="ECO:0000256" key="1">
    <source>
        <dbReference type="SAM" id="MobiDB-lite"/>
    </source>
</evidence>
<name>A0ABV2W549_9ACTN</name>